<dbReference type="SMART" id="SM01034">
    <property type="entry name" value="BLUF"/>
    <property type="match status" value="1"/>
</dbReference>
<dbReference type="AlphaFoldDB" id="A0A1H4A4W4"/>
<name>A0A1H4A4W4_9RHOB</name>
<accession>A0A1H4A4W4</accession>
<dbReference type="InterPro" id="IPR036046">
    <property type="entry name" value="Acylphosphatase-like_dom_sf"/>
</dbReference>
<dbReference type="Pfam" id="PF04940">
    <property type="entry name" value="BLUF"/>
    <property type="match status" value="1"/>
</dbReference>
<dbReference type="SUPFAM" id="SSF54975">
    <property type="entry name" value="Acylphosphatase/BLUF domain-like"/>
    <property type="match status" value="1"/>
</dbReference>
<evidence type="ECO:0000313" key="2">
    <source>
        <dbReference type="EMBL" id="SEA30701.1"/>
    </source>
</evidence>
<organism evidence="2 3">
    <name type="scientific">Rubrimonas cliftonensis</name>
    <dbReference type="NCBI Taxonomy" id="89524"/>
    <lineage>
        <taxon>Bacteria</taxon>
        <taxon>Pseudomonadati</taxon>
        <taxon>Pseudomonadota</taxon>
        <taxon>Alphaproteobacteria</taxon>
        <taxon>Rhodobacterales</taxon>
        <taxon>Paracoccaceae</taxon>
        <taxon>Rubrimonas</taxon>
    </lineage>
</organism>
<gene>
    <name evidence="2" type="ORF">SAMN05444370_10459</name>
</gene>
<evidence type="ECO:0000313" key="3">
    <source>
        <dbReference type="Proteomes" id="UP000198703"/>
    </source>
</evidence>
<dbReference type="Gene3D" id="3.30.70.100">
    <property type="match status" value="1"/>
</dbReference>
<dbReference type="EMBL" id="FNQM01000004">
    <property type="protein sequence ID" value="SEA30701.1"/>
    <property type="molecule type" value="Genomic_DNA"/>
</dbReference>
<sequence length="157" mass="18072">MDLTDFDPRLLRLTYASRAVEWLSRDDLRAIADSAQKRNRAMGLTGLLLYVDGDFLQILEGAGGAVEQLFEMIENDPRNRWVTRLSTERVLRRAFADWSMGCFELGLKQIEGDHFFVLDCETPRIRPRFSGDFSVFLEQFYARNQALGRVADFARAV</sequence>
<dbReference type="GO" id="GO:0009882">
    <property type="term" value="F:blue light photoreceptor activity"/>
    <property type="evidence" value="ECO:0007669"/>
    <property type="project" value="InterPro"/>
</dbReference>
<protein>
    <submittedName>
        <fullName evidence="2">Sensors of blue-light using FAD</fullName>
    </submittedName>
</protein>
<dbReference type="STRING" id="89524.SAMN05444370_10459"/>
<evidence type="ECO:0000259" key="1">
    <source>
        <dbReference type="PROSITE" id="PS50925"/>
    </source>
</evidence>
<dbReference type="RefSeq" id="WP_217632127.1">
    <property type="nucleotide sequence ID" value="NZ_FNQM01000004.1"/>
</dbReference>
<keyword evidence="3" id="KW-1185">Reference proteome</keyword>
<reference evidence="2 3" key="1">
    <citation type="submission" date="2016-10" db="EMBL/GenBank/DDBJ databases">
        <authorList>
            <person name="de Groot N.N."/>
        </authorList>
    </citation>
    <scope>NUCLEOTIDE SEQUENCE [LARGE SCALE GENOMIC DNA]</scope>
    <source>
        <strain evidence="2 3">DSM 15345</strain>
    </source>
</reference>
<proteinExistence type="predicted"/>
<dbReference type="Proteomes" id="UP000198703">
    <property type="component" value="Unassembled WGS sequence"/>
</dbReference>
<dbReference type="GO" id="GO:0071949">
    <property type="term" value="F:FAD binding"/>
    <property type="evidence" value="ECO:0007669"/>
    <property type="project" value="InterPro"/>
</dbReference>
<dbReference type="InterPro" id="IPR007024">
    <property type="entry name" value="BLUF_domain"/>
</dbReference>
<dbReference type="PROSITE" id="PS50925">
    <property type="entry name" value="BLUF"/>
    <property type="match status" value="1"/>
</dbReference>
<feature type="domain" description="BLUF" evidence="1">
    <location>
        <begin position="10"/>
        <end position="101"/>
    </location>
</feature>